<accession>A0A382HJ35</accession>
<dbReference type="InterPro" id="IPR011356">
    <property type="entry name" value="Leucine_aapep/pepB"/>
</dbReference>
<dbReference type="GO" id="GO:0005737">
    <property type="term" value="C:cytoplasm"/>
    <property type="evidence" value="ECO:0007669"/>
    <property type="project" value="InterPro"/>
</dbReference>
<reference evidence="6" key="1">
    <citation type="submission" date="2018-05" db="EMBL/GenBank/DDBJ databases">
        <authorList>
            <person name="Lanie J.A."/>
            <person name="Ng W.-L."/>
            <person name="Kazmierczak K.M."/>
            <person name="Andrzejewski T.M."/>
            <person name="Davidsen T.M."/>
            <person name="Wayne K.J."/>
            <person name="Tettelin H."/>
            <person name="Glass J.I."/>
            <person name="Rusch D."/>
            <person name="Podicherti R."/>
            <person name="Tsui H.-C.T."/>
            <person name="Winkler M.E."/>
        </authorList>
    </citation>
    <scope>NUCLEOTIDE SEQUENCE</scope>
</reference>
<evidence type="ECO:0000256" key="3">
    <source>
        <dbReference type="ARBA" id="ARBA00022670"/>
    </source>
</evidence>
<evidence type="ECO:0000259" key="5">
    <source>
        <dbReference type="PROSITE" id="PS00631"/>
    </source>
</evidence>
<evidence type="ECO:0000256" key="2">
    <source>
        <dbReference type="ARBA" id="ARBA00022438"/>
    </source>
</evidence>
<dbReference type="Gene3D" id="3.40.630.10">
    <property type="entry name" value="Zn peptidases"/>
    <property type="match status" value="1"/>
</dbReference>
<keyword evidence="2" id="KW-0031">Aminopeptidase</keyword>
<dbReference type="GO" id="GO:0070006">
    <property type="term" value="F:metalloaminopeptidase activity"/>
    <property type="evidence" value="ECO:0007669"/>
    <property type="project" value="InterPro"/>
</dbReference>
<dbReference type="SUPFAM" id="SSF52949">
    <property type="entry name" value="Macro domain-like"/>
    <property type="match status" value="1"/>
</dbReference>
<dbReference type="PROSITE" id="PS00631">
    <property type="entry name" value="CYTOSOL_AP"/>
    <property type="match status" value="1"/>
</dbReference>
<comment type="similarity">
    <text evidence="1">Belongs to the peptidase M17 family.</text>
</comment>
<proteinExistence type="inferred from homology"/>
<dbReference type="SUPFAM" id="SSF53187">
    <property type="entry name" value="Zn-dependent exopeptidases"/>
    <property type="match status" value="1"/>
</dbReference>
<dbReference type="PANTHER" id="PTHR11963">
    <property type="entry name" value="LEUCINE AMINOPEPTIDASE-RELATED"/>
    <property type="match status" value="1"/>
</dbReference>
<dbReference type="InterPro" id="IPR000819">
    <property type="entry name" value="Peptidase_M17_C"/>
</dbReference>
<dbReference type="PRINTS" id="PR00481">
    <property type="entry name" value="LAMNOPPTDASE"/>
</dbReference>
<dbReference type="AlphaFoldDB" id="A0A382HJ35"/>
<gene>
    <name evidence="6" type="ORF">METZ01_LOCUS240026</name>
</gene>
<organism evidence="6">
    <name type="scientific">marine metagenome</name>
    <dbReference type="NCBI Taxonomy" id="408172"/>
    <lineage>
        <taxon>unclassified sequences</taxon>
        <taxon>metagenomes</taxon>
        <taxon>ecological metagenomes</taxon>
    </lineage>
</organism>
<protein>
    <recommendedName>
        <fullName evidence="5">Cytosol aminopeptidase domain-containing protein</fullName>
    </recommendedName>
</protein>
<keyword evidence="3" id="KW-0645">Protease</keyword>
<feature type="domain" description="Cytosol aminopeptidase" evidence="5">
    <location>
        <begin position="355"/>
        <end position="362"/>
    </location>
</feature>
<dbReference type="GO" id="GO:0006508">
    <property type="term" value="P:proteolysis"/>
    <property type="evidence" value="ECO:0007669"/>
    <property type="project" value="UniProtKB-KW"/>
</dbReference>
<dbReference type="GO" id="GO:0030145">
    <property type="term" value="F:manganese ion binding"/>
    <property type="evidence" value="ECO:0007669"/>
    <property type="project" value="InterPro"/>
</dbReference>
<evidence type="ECO:0000313" key="6">
    <source>
        <dbReference type="EMBL" id="SVB87172.1"/>
    </source>
</evidence>
<dbReference type="PANTHER" id="PTHR11963:SF23">
    <property type="entry name" value="CYTOSOL AMINOPEPTIDASE"/>
    <property type="match status" value="1"/>
</dbReference>
<dbReference type="EMBL" id="UINC01061517">
    <property type="protein sequence ID" value="SVB87172.1"/>
    <property type="molecule type" value="Genomic_DNA"/>
</dbReference>
<dbReference type="Pfam" id="PF02789">
    <property type="entry name" value="Peptidase_M17_N"/>
    <property type="match status" value="1"/>
</dbReference>
<dbReference type="InterPro" id="IPR043472">
    <property type="entry name" value="Macro_dom-like"/>
</dbReference>
<evidence type="ECO:0000256" key="4">
    <source>
        <dbReference type="ARBA" id="ARBA00022801"/>
    </source>
</evidence>
<feature type="non-terminal residue" evidence="6">
    <location>
        <position position="364"/>
    </location>
</feature>
<dbReference type="Gene3D" id="3.40.220.10">
    <property type="entry name" value="Leucine Aminopeptidase, subunit E, domain 1"/>
    <property type="match status" value="1"/>
</dbReference>
<dbReference type="CDD" id="cd00433">
    <property type="entry name" value="Peptidase_M17"/>
    <property type="match status" value="1"/>
</dbReference>
<dbReference type="InterPro" id="IPR008283">
    <property type="entry name" value="Peptidase_M17_N"/>
</dbReference>
<evidence type="ECO:0000256" key="1">
    <source>
        <dbReference type="ARBA" id="ARBA00009528"/>
    </source>
</evidence>
<keyword evidence="4" id="KW-0378">Hydrolase</keyword>
<dbReference type="Pfam" id="PF00883">
    <property type="entry name" value="Peptidase_M17"/>
    <property type="match status" value="1"/>
</dbReference>
<sequence length="364" mass="39042">MIKTTIKNERLLTHKTNCLVLFSTEEKNPSGKLAELDTKLKGIIKSLFKNKRFEGKLNQTLLLNTTKPMRADHLLLVGLGKGIEITADKLRQAAGTAAKYAEKAKLTTISFYIPADNDAKDIHTGLAKSNESFTQTVVEGGLLSLHHFDEYKQPAKEKLSRIKQIILITTVKSQVSSMRSSSSKGQKLAKAVLASRDLVSQPSNTATPSYLAEKAREFAKPFGMTCKVLKASDMKRLEMGALLGVAKGSEEPPAFIILEHHGGIKNDPPVVIVGKGITFDTGGISLKPPANMDEMKMDMSGGAVTLGTLSAAAALKVPLNIVGLVPASENMPSGNAIKPGDILKSISGKTIEVLNTDAEGRLIL</sequence>
<name>A0A382HJ35_9ZZZZ</name>